<dbReference type="EMBL" id="AWSA01000070">
    <property type="protein sequence ID" value="EWS99817.1"/>
    <property type="molecule type" value="Genomic_DNA"/>
</dbReference>
<comment type="caution">
    <text evidence="2">The sequence shown here is derived from an EMBL/GenBank/DDBJ whole genome shotgun (WGS) entry which is preliminary data.</text>
</comment>
<dbReference type="AlphaFoldDB" id="W9G4S8"/>
<evidence type="ECO:0000313" key="3">
    <source>
        <dbReference type="Proteomes" id="UP000019489"/>
    </source>
</evidence>
<protein>
    <submittedName>
        <fullName evidence="2">Uncharacterized protein</fullName>
    </submittedName>
</protein>
<reference evidence="2 3" key="1">
    <citation type="submission" date="2013-08" db="EMBL/GenBank/DDBJ databases">
        <title>Intrasporangium oryzae NRRL B-24470.</title>
        <authorList>
            <person name="Liu H."/>
            <person name="Wang G."/>
        </authorList>
    </citation>
    <scope>NUCLEOTIDE SEQUENCE [LARGE SCALE GENOMIC DNA]</scope>
    <source>
        <strain evidence="2 3">NRRL B-24470</strain>
    </source>
</reference>
<sequence>MGEAVAEGLFAVLACSVAGAVIAAFIWGWNRHPVATVTASAAMACLLGYGAWSLRPNARQARERGQGRRVAAIASGALLVTAVWLFYVITYCTCA</sequence>
<feature type="transmembrane region" description="Helical" evidence="1">
    <location>
        <begin position="9"/>
        <end position="29"/>
    </location>
</feature>
<keyword evidence="1" id="KW-0812">Transmembrane</keyword>
<dbReference type="Proteomes" id="UP000019489">
    <property type="component" value="Unassembled WGS sequence"/>
</dbReference>
<evidence type="ECO:0000313" key="2">
    <source>
        <dbReference type="EMBL" id="EWS99817.1"/>
    </source>
</evidence>
<accession>W9G4S8</accession>
<keyword evidence="3" id="KW-1185">Reference proteome</keyword>
<name>W9G4S8_9MICO</name>
<feature type="transmembrane region" description="Helical" evidence="1">
    <location>
        <begin position="70"/>
        <end position="89"/>
    </location>
</feature>
<evidence type="ECO:0000256" key="1">
    <source>
        <dbReference type="SAM" id="Phobius"/>
    </source>
</evidence>
<dbReference type="STRING" id="1386089.N865_20690"/>
<keyword evidence="1" id="KW-0472">Membrane</keyword>
<gene>
    <name evidence="2" type="ORF">N865_20690</name>
</gene>
<feature type="transmembrane region" description="Helical" evidence="1">
    <location>
        <begin position="35"/>
        <end position="54"/>
    </location>
</feature>
<proteinExistence type="predicted"/>
<organism evidence="2 3">
    <name type="scientific">Intrasporangium oryzae NRRL B-24470</name>
    <dbReference type="NCBI Taxonomy" id="1386089"/>
    <lineage>
        <taxon>Bacteria</taxon>
        <taxon>Bacillati</taxon>
        <taxon>Actinomycetota</taxon>
        <taxon>Actinomycetes</taxon>
        <taxon>Micrococcales</taxon>
        <taxon>Intrasporangiaceae</taxon>
        <taxon>Intrasporangium</taxon>
    </lineage>
</organism>
<keyword evidence="1" id="KW-1133">Transmembrane helix</keyword>